<feature type="domain" description="GH141-like insertion" evidence="1">
    <location>
        <begin position="114"/>
        <end position="258"/>
    </location>
</feature>
<dbReference type="InterPro" id="IPR006626">
    <property type="entry name" value="PbH1"/>
</dbReference>
<dbReference type="AlphaFoldDB" id="A0A9E2W3X2"/>
<dbReference type="PANTHER" id="PTHR36453:SF1">
    <property type="entry name" value="RIGHT HANDED BETA HELIX DOMAIN-CONTAINING PROTEIN"/>
    <property type="match status" value="1"/>
</dbReference>
<keyword evidence="3" id="KW-1185">Reference proteome</keyword>
<dbReference type="PANTHER" id="PTHR36453">
    <property type="entry name" value="SECRETED PROTEIN-RELATED"/>
    <property type="match status" value="1"/>
</dbReference>
<name>A0A9E2W3X2_9BACT</name>
<sequence>MAGKPINYYVDPVKGNDITHDGTSAGKAFRTIEKARDVVRTMHANMKGDIHVYLRGGTYWLKSTLLFDTTDSATRGFNIIYAAYKNEKPVISGGTEITGWTLYDTTKNIYKAYAGKELETRQLFVNGIRATRARSTVTPSSLTFVKAFGYTAKADVFANSSIPMQHWKNQGDIEFVFKNEWTAPRIGVNTISSNDSITTINMKQPGWGFVTNKGGTSVGGNHNAKGLPWFIENAYELLDEEGEWYLDRTTGFIYYKPKVGENITTASVVVPVLEELVRIQGTAPANKVGNIQFKGVTFAHATYLRASGKRGLPDAQNNVMRDDQGESIISAAVNLKYARAIKFERVVFEHMGGNGLNMYSGSQDNLVAGCVFTDISGNGLQVGDYAGMFTAGTENYAQNTDSLVWLRNNDVYNSYFNKIGVEYFSSTAIAATLPVDMDIVHNEISNVPYSGIHIGWGWDRFATSVHQRTNIQYNYIHDIMSVLRDGGAIYTLGPTNGSATNKGYITNNYIQNVNNQFGALYADEGSSWLELSDNVINNTPRYAHIWTKSIHDISINNNYTTTLDNVNKGINTSMTNATLVANGKWPPAAVKIMNNAGLEKAYLNIKPVNSNR</sequence>
<organism evidence="2 3">
    <name type="scientific">Pinibacter aurantiacus</name>
    <dbReference type="NCBI Taxonomy" id="2851599"/>
    <lineage>
        <taxon>Bacteria</taxon>
        <taxon>Pseudomonadati</taxon>
        <taxon>Bacteroidota</taxon>
        <taxon>Chitinophagia</taxon>
        <taxon>Chitinophagales</taxon>
        <taxon>Chitinophagaceae</taxon>
        <taxon>Pinibacter</taxon>
    </lineage>
</organism>
<proteinExistence type="predicted"/>
<gene>
    <name evidence="2" type="ORF">KTO63_08965</name>
</gene>
<dbReference type="RefSeq" id="WP_217790919.1">
    <property type="nucleotide sequence ID" value="NZ_JAHSPG010000004.1"/>
</dbReference>
<dbReference type="InterPro" id="IPR048482">
    <property type="entry name" value="GH141_ins"/>
</dbReference>
<evidence type="ECO:0000259" key="1">
    <source>
        <dbReference type="Pfam" id="PF21231"/>
    </source>
</evidence>
<accession>A0A9E2W3X2</accession>
<protein>
    <submittedName>
        <fullName evidence="2">Right-handed parallel beta-helix repeat-containing protein</fullName>
    </submittedName>
</protein>
<dbReference type="Proteomes" id="UP000812270">
    <property type="component" value="Unassembled WGS sequence"/>
</dbReference>
<dbReference type="SMART" id="SM00710">
    <property type="entry name" value="PbH1"/>
    <property type="match status" value="7"/>
</dbReference>
<comment type="caution">
    <text evidence="2">The sequence shown here is derived from an EMBL/GenBank/DDBJ whole genome shotgun (WGS) entry which is preliminary data.</text>
</comment>
<evidence type="ECO:0000313" key="3">
    <source>
        <dbReference type="Proteomes" id="UP000812270"/>
    </source>
</evidence>
<evidence type="ECO:0000313" key="2">
    <source>
        <dbReference type="EMBL" id="MBV4357274.1"/>
    </source>
</evidence>
<dbReference type="Pfam" id="PF21231">
    <property type="entry name" value="GH141_M"/>
    <property type="match status" value="1"/>
</dbReference>
<reference evidence="2" key="1">
    <citation type="submission" date="2021-06" db="EMBL/GenBank/DDBJ databases">
        <authorList>
            <person name="Huq M.A."/>
        </authorList>
    </citation>
    <scope>NUCLEOTIDE SEQUENCE</scope>
    <source>
        <strain evidence="2">MAH-26</strain>
    </source>
</reference>
<dbReference type="EMBL" id="JAHSPG010000004">
    <property type="protein sequence ID" value="MBV4357274.1"/>
    <property type="molecule type" value="Genomic_DNA"/>
</dbReference>